<reference evidence="8 9" key="1">
    <citation type="submission" date="2024-11" db="EMBL/GenBank/DDBJ databases">
        <title>Chromosome-level genome assembly of the freshwater bivalve Anodonta woodiana.</title>
        <authorList>
            <person name="Chen X."/>
        </authorList>
    </citation>
    <scope>NUCLEOTIDE SEQUENCE [LARGE SCALE GENOMIC DNA]</scope>
    <source>
        <strain evidence="8">MN2024</strain>
        <tissue evidence="8">Gills</tissue>
    </source>
</reference>
<evidence type="ECO:0000259" key="7">
    <source>
        <dbReference type="PROSITE" id="PS51233"/>
    </source>
</evidence>
<feature type="signal peptide" evidence="5">
    <location>
        <begin position="1"/>
        <end position="30"/>
    </location>
</feature>
<keyword evidence="9" id="KW-1185">Reference proteome</keyword>
<evidence type="ECO:0000313" key="9">
    <source>
        <dbReference type="Proteomes" id="UP001634394"/>
    </source>
</evidence>
<evidence type="ECO:0000256" key="4">
    <source>
        <dbReference type="PROSITE-ProRule" id="PRU00076"/>
    </source>
</evidence>
<dbReference type="InterPro" id="IPR000742">
    <property type="entry name" value="EGF"/>
</dbReference>
<dbReference type="PANTHER" id="PTHR11339:SF386">
    <property type="entry name" value="HEMOLECTIN, ISOFORM A"/>
    <property type="match status" value="1"/>
</dbReference>
<keyword evidence="2 4" id="KW-1015">Disulfide bond</keyword>
<dbReference type="InterPro" id="IPR001846">
    <property type="entry name" value="VWF_type-D"/>
</dbReference>
<accession>A0ABD3T857</accession>
<evidence type="ECO:0000256" key="1">
    <source>
        <dbReference type="ARBA" id="ARBA00022737"/>
    </source>
</evidence>
<dbReference type="Pfam" id="PF08742">
    <property type="entry name" value="C8"/>
    <property type="match status" value="2"/>
</dbReference>
<dbReference type="CDD" id="cd19941">
    <property type="entry name" value="TIL"/>
    <property type="match status" value="3"/>
</dbReference>
<dbReference type="Pfam" id="PF23244">
    <property type="entry name" value="VWF"/>
    <property type="match status" value="1"/>
</dbReference>
<dbReference type="PROSITE" id="PS51233">
    <property type="entry name" value="VWFD"/>
    <property type="match status" value="3"/>
</dbReference>
<feature type="disulfide bond" evidence="4">
    <location>
        <begin position="138"/>
        <end position="147"/>
    </location>
</feature>
<dbReference type="EMBL" id="JBJQND010000019">
    <property type="protein sequence ID" value="KAL3832552.1"/>
    <property type="molecule type" value="Genomic_DNA"/>
</dbReference>
<evidence type="ECO:0000259" key="6">
    <source>
        <dbReference type="PROSITE" id="PS50026"/>
    </source>
</evidence>
<dbReference type="Proteomes" id="UP001634394">
    <property type="component" value="Unassembled WGS sequence"/>
</dbReference>
<dbReference type="SMART" id="SM00216">
    <property type="entry name" value="VWD"/>
    <property type="match status" value="3"/>
</dbReference>
<dbReference type="Pfam" id="PF00094">
    <property type="entry name" value="VWD"/>
    <property type="match status" value="3"/>
</dbReference>
<dbReference type="SMART" id="SM00832">
    <property type="entry name" value="C8"/>
    <property type="match status" value="2"/>
</dbReference>
<dbReference type="SMART" id="SM00215">
    <property type="entry name" value="VWC_out"/>
    <property type="match status" value="2"/>
</dbReference>
<dbReference type="InterPro" id="IPR014853">
    <property type="entry name" value="VWF/SSPO/ZAN-like_Cys-rich_dom"/>
</dbReference>
<name>A0ABD3T857_SINWO</name>
<dbReference type="InterPro" id="IPR001007">
    <property type="entry name" value="VWF_dom"/>
</dbReference>
<sequence length="1238" mass="135587">MAGLKSLYLRLTTWIFIAATTTWTTQKATASSFCSTSVTVRHEIVAPCRDFMLKIMEGWTLDKVASGFGNFTSNEINQILTTSVETQSNAQCTFERMVEEVKSDTCCPGWEGVSCNIAICIPLCGSNGYCVGPSMCECTAGYGGFTCQENLLAIETNSNFQYCYESRDCYGPFLDFATGSQLVDKEACCEGVGNSWGSENACFKCPEYKASLVMQVNNLPYRTCANFGDSHYRTFDGMGYQYGGSCYYNLASDTLKGWRIDMKVINCSSCLTCKKRITIQAFIGEQEVVLEAGTAYINGIPLDLAEGIAVQVAGMSIIRRGDFLMVEARGGDLKVKADDKSSVYVTVRKDSGFVTTGLCGDNNGNATDDYGNLPNEVAFGNSLMIPEAGTICPTAGMVPEYCDTPEKVATASQACYLLLSSMFSACQSQLPPYSWHRMCKNAYCKALTDVERAYVTCSMFEAYGRECAISGVYVAWRSSNFCPKNCTDGRVYLDNMPSCPRTCSALHYVMPDECYTNIVSGCDCPAGTFLQDGMCVTAQECKCYYNGQSYVDGQTTKMKCNTCTCRMGRWDCTRNKCSSTCSVLGVNNVQTFDGDEYSFNTGDSQCSFKLIEPSSTVDPSDLHSSLSLKMFTGPCHLNLESRCILSIELIVQGVVVTLTEKSVFINNHPQTLPYSSDIVYVKEATSNFILIQAFGVQILADSSQRIYISLTPYFESKVQGLCGYFNYRKDDDMLANGVPEPDTASFVYYYSDTNCYTKQDYIPNDVSSNIIAQARAACMHITDSSLFGDCFVYVDPLYYFLRCVEEVTSSPVGDTTGICTMTSAYARQCAMKGVIVDWIHYADFATICSAISTCQGGTVYVECASPCSGNCRDLSIGYDQCEEGCIPGCVCGNSMYLTDHGTDSICVLKANCTCYDSTTATVYGPGAILEKKCETCMCVNGRWDCTPVPGDCIDSLVCPLNLVYMERTRKCLETCDTYVTNSTCLRSSTYSGCLCPDGLIQSPNGSCVLPDQCPCSYAGNYYDPGSRIKLSCTEYICQERRWEVLVTTDCSSTCWTSGATHYKTFDGYTFSFEAAACDYTMVQSIDNSLEITVRNIPCYSSSIICTISVTIKLNGISISLVRGKDIAIGNTSLTSGNEYFTQNLMLFNSGMWVNVVAPDMGIGIQYDEGTRLYIHLGTQWSGRVTGLCSNYDGDKANDLISREGSASTLTDFFNSFRTPQSCPVVSDISSTISSDLCM</sequence>
<keyword evidence="1" id="KW-0677">Repeat</keyword>
<dbReference type="PROSITE" id="PS01186">
    <property type="entry name" value="EGF_2"/>
    <property type="match status" value="1"/>
</dbReference>
<feature type="chain" id="PRO_5044798787" evidence="5">
    <location>
        <begin position="31"/>
        <end position="1238"/>
    </location>
</feature>
<keyword evidence="5" id="KW-0732">Signal</keyword>
<dbReference type="PROSITE" id="PS50026">
    <property type="entry name" value="EGF_3"/>
    <property type="match status" value="1"/>
</dbReference>
<evidence type="ECO:0000256" key="3">
    <source>
        <dbReference type="ARBA" id="ARBA00023180"/>
    </source>
</evidence>
<proteinExistence type="predicted"/>
<keyword evidence="3" id="KW-0325">Glycoprotein</keyword>
<dbReference type="SUPFAM" id="SSF57603">
    <property type="entry name" value="FnI-like domain"/>
    <property type="match status" value="1"/>
</dbReference>
<evidence type="ECO:0000256" key="5">
    <source>
        <dbReference type="SAM" id="SignalP"/>
    </source>
</evidence>
<feature type="domain" description="VWFD" evidence="7">
    <location>
        <begin position="222"/>
        <end position="393"/>
    </location>
</feature>
<dbReference type="AlphaFoldDB" id="A0ABD3T857"/>
<gene>
    <name evidence="8" type="ORF">ACJMK2_024186</name>
</gene>
<dbReference type="Pfam" id="PF01826">
    <property type="entry name" value="TIL"/>
    <property type="match status" value="2"/>
</dbReference>
<dbReference type="PANTHER" id="PTHR11339">
    <property type="entry name" value="EXTRACELLULAR MATRIX GLYCOPROTEIN RELATED"/>
    <property type="match status" value="1"/>
</dbReference>
<dbReference type="SUPFAM" id="SSF57567">
    <property type="entry name" value="Serine protease inhibitors"/>
    <property type="match status" value="3"/>
</dbReference>
<feature type="domain" description="VWFD" evidence="7">
    <location>
        <begin position="579"/>
        <end position="756"/>
    </location>
</feature>
<feature type="non-terminal residue" evidence="8">
    <location>
        <position position="1238"/>
    </location>
</feature>
<dbReference type="Gene3D" id="2.10.25.10">
    <property type="entry name" value="Laminin"/>
    <property type="match status" value="4"/>
</dbReference>
<dbReference type="InterPro" id="IPR050780">
    <property type="entry name" value="Mucin_vWF_Thrombospondin_sf"/>
</dbReference>
<organism evidence="8 9">
    <name type="scientific">Sinanodonta woodiana</name>
    <name type="common">Chinese pond mussel</name>
    <name type="synonym">Anodonta woodiana</name>
    <dbReference type="NCBI Taxonomy" id="1069815"/>
    <lineage>
        <taxon>Eukaryota</taxon>
        <taxon>Metazoa</taxon>
        <taxon>Spiralia</taxon>
        <taxon>Lophotrochozoa</taxon>
        <taxon>Mollusca</taxon>
        <taxon>Bivalvia</taxon>
        <taxon>Autobranchia</taxon>
        <taxon>Heteroconchia</taxon>
        <taxon>Palaeoheterodonta</taxon>
        <taxon>Unionida</taxon>
        <taxon>Unionoidea</taxon>
        <taxon>Unionidae</taxon>
        <taxon>Unioninae</taxon>
        <taxon>Sinanodonta</taxon>
    </lineage>
</organism>
<dbReference type="PROSITE" id="PS00022">
    <property type="entry name" value="EGF_1"/>
    <property type="match status" value="1"/>
</dbReference>
<evidence type="ECO:0000256" key="2">
    <source>
        <dbReference type="ARBA" id="ARBA00023157"/>
    </source>
</evidence>
<protein>
    <submittedName>
        <fullName evidence="8">Uncharacterized protein</fullName>
    </submittedName>
</protein>
<feature type="disulfide bond" evidence="4">
    <location>
        <begin position="120"/>
        <end position="130"/>
    </location>
</feature>
<dbReference type="InterPro" id="IPR036084">
    <property type="entry name" value="Ser_inhib-like_sf"/>
</dbReference>
<keyword evidence="4" id="KW-0245">EGF-like domain</keyword>
<feature type="domain" description="EGF-like" evidence="6">
    <location>
        <begin position="116"/>
        <end position="148"/>
    </location>
</feature>
<comment type="caution">
    <text evidence="4">Lacks conserved residue(s) required for the propagation of feature annotation.</text>
</comment>
<comment type="caution">
    <text evidence="8">The sequence shown here is derived from an EMBL/GenBank/DDBJ whole genome shotgun (WGS) entry which is preliminary data.</text>
</comment>
<feature type="domain" description="VWFD" evidence="7">
    <location>
        <begin position="1052"/>
        <end position="1223"/>
    </location>
</feature>
<evidence type="ECO:0000313" key="8">
    <source>
        <dbReference type="EMBL" id="KAL3832552.1"/>
    </source>
</evidence>
<dbReference type="InterPro" id="IPR002919">
    <property type="entry name" value="TIL_dom"/>
</dbReference>